<name>A0A0D2HD80_CLAB1</name>
<organism evidence="1 2">
    <name type="scientific">Cladophialophora bantiana (strain ATCC 10958 / CBS 173.52 / CDC B-1940 / NIH 8579)</name>
    <name type="common">Xylohypha bantiana</name>
    <dbReference type="NCBI Taxonomy" id="1442370"/>
    <lineage>
        <taxon>Eukaryota</taxon>
        <taxon>Fungi</taxon>
        <taxon>Dikarya</taxon>
        <taxon>Ascomycota</taxon>
        <taxon>Pezizomycotina</taxon>
        <taxon>Eurotiomycetes</taxon>
        <taxon>Chaetothyriomycetidae</taxon>
        <taxon>Chaetothyriales</taxon>
        <taxon>Herpotrichiellaceae</taxon>
        <taxon>Cladophialophora</taxon>
    </lineage>
</organism>
<accession>A0A0D2HD80</accession>
<protein>
    <submittedName>
        <fullName evidence="1">Uncharacterized protein</fullName>
    </submittedName>
</protein>
<dbReference type="VEuPathDB" id="FungiDB:Z519_10324"/>
<gene>
    <name evidence="1" type="ORF">Z519_10324</name>
</gene>
<dbReference type="Proteomes" id="UP000053789">
    <property type="component" value="Unassembled WGS sequence"/>
</dbReference>
<evidence type="ECO:0000313" key="2">
    <source>
        <dbReference type="Proteomes" id="UP000053789"/>
    </source>
</evidence>
<dbReference type="OrthoDB" id="3262926at2759"/>
<dbReference type="GeneID" id="27703252"/>
<sequence>MNVSINSSEDIVSEAEVARWQRLFGYAKAEAVRRIQEDRSDHSRTRISDELWTTVRIRKEAEGYDRDTYEYSLKKVLGTFIVQLTGPLDSPEKIKDAVGSKEAPPITEDAGEYRQAHFWQIDVATRAKMLDWVAEHRGSFQPSIVRLTKARVSAHRAKLQLLHWI</sequence>
<dbReference type="RefSeq" id="XP_016615509.1">
    <property type="nucleotide sequence ID" value="XM_016768041.1"/>
</dbReference>
<dbReference type="HOGENOM" id="CLU_1447640_0_0_1"/>
<keyword evidence="2" id="KW-1185">Reference proteome</keyword>
<evidence type="ECO:0000313" key="1">
    <source>
        <dbReference type="EMBL" id="KIW88840.1"/>
    </source>
</evidence>
<proteinExistence type="predicted"/>
<dbReference type="EMBL" id="KN846997">
    <property type="protein sequence ID" value="KIW88840.1"/>
    <property type="molecule type" value="Genomic_DNA"/>
</dbReference>
<dbReference type="AlphaFoldDB" id="A0A0D2HD80"/>
<reference evidence="1" key="1">
    <citation type="submission" date="2015-01" db="EMBL/GenBank/DDBJ databases">
        <title>The Genome Sequence of Cladophialophora bantiana CBS 173.52.</title>
        <authorList>
            <consortium name="The Broad Institute Genomics Platform"/>
            <person name="Cuomo C."/>
            <person name="de Hoog S."/>
            <person name="Gorbushina A."/>
            <person name="Stielow B."/>
            <person name="Teixiera M."/>
            <person name="Abouelleil A."/>
            <person name="Chapman S.B."/>
            <person name="Priest M."/>
            <person name="Young S.K."/>
            <person name="Wortman J."/>
            <person name="Nusbaum C."/>
            <person name="Birren B."/>
        </authorList>
    </citation>
    <scope>NUCLEOTIDE SEQUENCE [LARGE SCALE GENOMIC DNA]</scope>
    <source>
        <strain evidence="1">CBS 173.52</strain>
    </source>
</reference>